<keyword evidence="3" id="KW-0812">Transmembrane</keyword>
<gene>
    <name evidence="6" type="ORF">MNBD_GAMMA18-1880</name>
</gene>
<evidence type="ECO:0000256" key="3">
    <source>
        <dbReference type="ARBA" id="ARBA00022692"/>
    </source>
</evidence>
<evidence type="ECO:0000256" key="2">
    <source>
        <dbReference type="ARBA" id="ARBA00022475"/>
    </source>
</evidence>
<dbReference type="AlphaFoldDB" id="A0A3B0Z9U2"/>
<dbReference type="InterPro" id="IPR003400">
    <property type="entry name" value="ExbD"/>
</dbReference>
<keyword evidence="4" id="KW-1133">Transmembrane helix</keyword>
<accession>A0A3B0Z9U2</accession>
<evidence type="ECO:0000256" key="1">
    <source>
        <dbReference type="ARBA" id="ARBA00004162"/>
    </source>
</evidence>
<keyword evidence="2" id="KW-1003">Cell membrane</keyword>
<reference evidence="6" key="1">
    <citation type="submission" date="2018-06" db="EMBL/GenBank/DDBJ databases">
        <authorList>
            <person name="Zhirakovskaya E."/>
        </authorList>
    </citation>
    <scope>NUCLEOTIDE SEQUENCE</scope>
</reference>
<evidence type="ECO:0000313" key="6">
    <source>
        <dbReference type="EMBL" id="VAW84312.1"/>
    </source>
</evidence>
<proteinExistence type="predicted"/>
<dbReference type="Pfam" id="PF02472">
    <property type="entry name" value="ExbD"/>
    <property type="match status" value="1"/>
</dbReference>
<evidence type="ECO:0000256" key="5">
    <source>
        <dbReference type="ARBA" id="ARBA00023136"/>
    </source>
</evidence>
<keyword evidence="5" id="KW-0472">Membrane</keyword>
<organism evidence="6">
    <name type="scientific">hydrothermal vent metagenome</name>
    <dbReference type="NCBI Taxonomy" id="652676"/>
    <lineage>
        <taxon>unclassified sequences</taxon>
        <taxon>metagenomes</taxon>
        <taxon>ecological metagenomes</taxon>
    </lineage>
</organism>
<name>A0A3B0Z9U2_9ZZZZ</name>
<evidence type="ECO:0000256" key="4">
    <source>
        <dbReference type="ARBA" id="ARBA00022989"/>
    </source>
</evidence>
<dbReference type="GO" id="GO:0005886">
    <property type="term" value="C:plasma membrane"/>
    <property type="evidence" value="ECO:0007669"/>
    <property type="project" value="UniProtKB-SubCell"/>
</dbReference>
<protein>
    <submittedName>
        <fullName evidence="6">Sigma-70 factor</fullName>
    </submittedName>
</protein>
<comment type="subcellular location">
    <subcellularLocation>
        <location evidence="1">Cell membrane</location>
        <topology evidence="1">Single-pass membrane protein</topology>
    </subcellularLocation>
</comment>
<dbReference type="GO" id="GO:0022857">
    <property type="term" value="F:transmembrane transporter activity"/>
    <property type="evidence" value="ECO:0007669"/>
    <property type="project" value="InterPro"/>
</dbReference>
<dbReference type="EMBL" id="UOFP01000040">
    <property type="protein sequence ID" value="VAW84312.1"/>
    <property type="molecule type" value="Genomic_DNA"/>
</dbReference>
<sequence>MKMSRRAKRMEKGHKRSKKSASLNMVSLMDIFTILVFFLLVNSSDVQLTQNEKVQLPESKANQIPAATLVIMVSNNQVLVQGRLIATVDEIMAIKGNIIPALKEELTFQSDNSLRRLSEDELREMGRPITIMGHKEIPYQLLKKIMFTSSKSNYSNISLAVLKKTEGEG</sequence>